<reference evidence="3" key="1">
    <citation type="submission" date="2021-05" db="EMBL/GenBank/DDBJ databases">
        <title>Complete genome sequence of the cellulolytic planctomycete Telmatocola sphagniphila SP2T and characterization of the first cellulase from planctomycetes.</title>
        <authorList>
            <person name="Rakitin A.L."/>
            <person name="Beletsky A.V."/>
            <person name="Naumoff D.G."/>
            <person name="Kulichevskaya I.S."/>
            <person name="Mardanov A.V."/>
            <person name="Ravin N.V."/>
            <person name="Dedysh S.N."/>
        </authorList>
    </citation>
    <scope>NUCLEOTIDE SEQUENCE</scope>
    <source>
        <strain evidence="3">SP2T</strain>
    </source>
</reference>
<dbReference type="Pfam" id="PF17289">
    <property type="entry name" value="Terminase_6C"/>
    <property type="match status" value="1"/>
</dbReference>
<dbReference type="InterPro" id="IPR027417">
    <property type="entry name" value="P-loop_NTPase"/>
</dbReference>
<accession>A0A8E6EU85</accession>
<keyword evidence="1" id="KW-1188">Viral release from host cell</keyword>
<dbReference type="EMBL" id="CP074694">
    <property type="protein sequence ID" value="QVL30937.1"/>
    <property type="molecule type" value="Genomic_DNA"/>
</dbReference>
<protein>
    <recommendedName>
        <fullName evidence="2">Terminase large subunit gp17-like C-terminal domain-containing protein</fullName>
    </recommendedName>
</protein>
<feature type="domain" description="Terminase large subunit gp17-like C-terminal" evidence="2">
    <location>
        <begin position="302"/>
        <end position="448"/>
    </location>
</feature>
<dbReference type="Gene3D" id="3.40.50.300">
    <property type="entry name" value="P-loop containing nucleotide triphosphate hydrolases"/>
    <property type="match status" value="1"/>
</dbReference>
<organism evidence="3 4">
    <name type="scientific">Telmatocola sphagniphila</name>
    <dbReference type="NCBI Taxonomy" id="1123043"/>
    <lineage>
        <taxon>Bacteria</taxon>
        <taxon>Pseudomonadati</taxon>
        <taxon>Planctomycetota</taxon>
        <taxon>Planctomycetia</taxon>
        <taxon>Gemmatales</taxon>
        <taxon>Gemmataceae</taxon>
    </lineage>
</organism>
<dbReference type="KEGG" id="tsph:KIH39_19065"/>
<proteinExistence type="predicted"/>
<keyword evidence="4" id="KW-1185">Reference proteome</keyword>
<dbReference type="InterPro" id="IPR035421">
    <property type="entry name" value="Terminase_6C"/>
</dbReference>
<name>A0A8E6EU85_9BACT</name>
<evidence type="ECO:0000313" key="3">
    <source>
        <dbReference type="EMBL" id="QVL30937.1"/>
    </source>
</evidence>
<evidence type="ECO:0000256" key="1">
    <source>
        <dbReference type="ARBA" id="ARBA00022612"/>
    </source>
</evidence>
<gene>
    <name evidence="3" type="ORF">KIH39_19065</name>
</gene>
<evidence type="ECO:0000259" key="2">
    <source>
        <dbReference type="Pfam" id="PF17289"/>
    </source>
</evidence>
<dbReference type="RefSeq" id="WP_213494819.1">
    <property type="nucleotide sequence ID" value="NZ_CP074694.1"/>
</dbReference>
<evidence type="ECO:0000313" key="4">
    <source>
        <dbReference type="Proteomes" id="UP000676194"/>
    </source>
</evidence>
<sequence length="461" mass="53229">MNSSKRSRQNSLRKWHLIQQEKNRRQARQDPNAFLELVLSQPDKPFRQAMIHKELQDFLTRNPRALIELPRDHGKSTQVCARVLWELGRQPNLRIVLVCGNEKIALERSGFIRQQLQTNPWLFPLFPHLRPGRPWGTKCFHIAGQRARIGPSVTALGIGAGSTGVRADLLICDDIVDVKSLYSARERRRVESYFRENLMNLLEPQGRLWNLFTPWHQDDLNARLKASSAYAHFRRAIDEDLTPLWPEHWPRERLLQRRREIGTIPFARAYHLKPLVEADTLILLKWIRFRERDKSYSKIVLAIDPAISTTAQADCSALVVLGLRDNREMDCLEALGRRIRPPELIELIRQFDALWKPDAILFEQNGAFRAVFEMLQSQAGFAGRLIGITQSVSKLARVQAFSVLVETGRFYLRGQNNEVSPEQKPLFDEMISFPLGDHDDLLDAAAMAAQWLSTKTELRVW</sequence>
<dbReference type="Proteomes" id="UP000676194">
    <property type="component" value="Chromosome"/>
</dbReference>
<dbReference type="AlphaFoldDB" id="A0A8E6EU85"/>
<dbReference type="Gene3D" id="3.30.420.240">
    <property type="match status" value="1"/>
</dbReference>